<name>A0A0A9GHJ1_ARUDO</name>
<reference evidence="1" key="2">
    <citation type="journal article" date="2015" name="Data Brief">
        <title>Shoot transcriptome of the giant reed, Arundo donax.</title>
        <authorList>
            <person name="Barrero R.A."/>
            <person name="Guerrero F.D."/>
            <person name="Moolhuijzen P."/>
            <person name="Goolsby J.A."/>
            <person name="Tidwell J."/>
            <person name="Bellgard S.E."/>
            <person name="Bellgard M.I."/>
        </authorList>
    </citation>
    <scope>NUCLEOTIDE SEQUENCE</scope>
    <source>
        <tissue evidence="1">Shoot tissue taken approximately 20 cm above the soil surface</tissue>
    </source>
</reference>
<accession>A0A0A9GHJ1</accession>
<proteinExistence type="predicted"/>
<reference evidence="1" key="1">
    <citation type="submission" date="2014-09" db="EMBL/GenBank/DDBJ databases">
        <authorList>
            <person name="Magalhaes I.L.F."/>
            <person name="Oliveira U."/>
            <person name="Santos F.R."/>
            <person name="Vidigal T.H.D.A."/>
            <person name="Brescovit A.D."/>
            <person name="Santos A.J."/>
        </authorList>
    </citation>
    <scope>NUCLEOTIDE SEQUENCE</scope>
    <source>
        <tissue evidence="1">Shoot tissue taken approximately 20 cm above the soil surface</tissue>
    </source>
</reference>
<protein>
    <submittedName>
        <fullName evidence="1">Uncharacterized protein</fullName>
    </submittedName>
</protein>
<evidence type="ECO:0000313" key="1">
    <source>
        <dbReference type="EMBL" id="JAE20108.1"/>
    </source>
</evidence>
<dbReference type="AlphaFoldDB" id="A0A0A9GHJ1"/>
<dbReference type="EMBL" id="GBRH01177788">
    <property type="protein sequence ID" value="JAE20108.1"/>
    <property type="molecule type" value="Transcribed_RNA"/>
</dbReference>
<organism evidence="1">
    <name type="scientific">Arundo donax</name>
    <name type="common">Giant reed</name>
    <name type="synonym">Donax arundinaceus</name>
    <dbReference type="NCBI Taxonomy" id="35708"/>
    <lineage>
        <taxon>Eukaryota</taxon>
        <taxon>Viridiplantae</taxon>
        <taxon>Streptophyta</taxon>
        <taxon>Embryophyta</taxon>
        <taxon>Tracheophyta</taxon>
        <taxon>Spermatophyta</taxon>
        <taxon>Magnoliopsida</taxon>
        <taxon>Liliopsida</taxon>
        <taxon>Poales</taxon>
        <taxon>Poaceae</taxon>
        <taxon>PACMAD clade</taxon>
        <taxon>Arundinoideae</taxon>
        <taxon>Arundineae</taxon>
        <taxon>Arundo</taxon>
    </lineage>
</organism>
<sequence>MASTRTSTRQEFGWRKHQDIDLQSGKLAINAQGTMLVTQTQIQIMLWKHAKIENFRVNDINGWKDPLLCTCTAAVTTKPAEQHKPPLEPSDIWFCQGIHCPFYLACTLDIDVPFPGFSFSFCLPELRTLDYCNCCFQDVSPLFL</sequence>